<dbReference type="PANTHER" id="PTHR33180:SF31">
    <property type="entry name" value="POLYPROTEIN PROTEIN"/>
    <property type="match status" value="1"/>
</dbReference>
<accession>A0A9J5XD59</accession>
<evidence type="ECO:0000313" key="3">
    <source>
        <dbReference type="Proteomes" id="UP000824120"/>
    </source>
</evidence>
<gene>
    <name evidence="2" type="ORF">H5410_046763</name>
</gene>
<name>A0A9J5XD59_SOLCO</name>
<reference evidence="2 3" key="1">
    <citation type="submission" date="2020-09" db="EMBL/GenBank/DDBJ databases">
        <title>De no assembly of potato wild relative species, Solanum commersonii.</title>
        <authorList>
            <person name="Cho K."/>
        </authorList>
    </citation>
    <scope>NUCLEOTIDE SEQUENCE [LARGE SCALE GENOMIC DNA]</scope>
    <source>
        <strain evidence="2">LZ3.2</strain>
        <tissue evidence="2">Leaf</tissue>
    </source>
</reference>
<dbReference type="PANTHER" id="PTHR33180">
    <property type="entry name" value="PHOTOSYSTEM II CP43 REACTION CENTER PROTEIN"/>
    <property type="match status" value="1"/>
</dbReference>
<feature type="region of interest" description="Disordered" evidence="1">
    <location>
        <begin position="1"/>
        <end position="78"/>
    </location>
</feature>
<evidence type="ECO:0000313" key="2">
    <source>
        <dbReference type="EMBL" id="KAG5586329.1"/>
    </source>
</evidence>
<evidence type="ECO:0000256" key="1">
    <source>
        <dbReference type="SAM" id="MobiDB-lite"/>
    </source>
</evidence>
<dbReference type="AlphaFoldDB" id="A0A9J5XD59"/>
<feature type="compositionally biased region" description="Pro residues" evidence="1">
    <location>
        <begin position="62"/>
        <end position="78"/>
    </location>
</feature>
<dbReference type="Proteomes" id="UP000824120">
    <property type="component" value="Chromosome 9"/>
</dbReference>
<organism evidence="2 3">
    <name type="scientific">Solanum commersonii</name>
    <name type="common">Commerson's wild potato</name>
    <name type="synonym">Commerson's nightshade</name>
    <dbReference type="NCBI Taxonomy" id="4109"/>
    <lineage>
        <taxon>Eukaryota</taxon>
        <taxon>Viridiplantae</taxon>
        <taxon>Streptophyta</taxon>
        <taxon>Embryophyta</taxon>
        <taxon>Tracheophyta</taxon>
        <taxon>Spermatophyta</taxon>
        <taxon>Magnoliopsida</taxon>
        <taxon>eudicotyledons</taxon>
        <taxon>Gunneridae</taxon>
        <taxon>Pentapetalae</taxon>
        <taxon>asterids</taxon>
        <taxon>lamiids</taxon>
        <taxon>Solanales</taxon>
        <taxon>Solanaceae</taxon>
        <taxon>Solanoideae</taxon>
        <taxon>Solaneae</taxon>
        <taxon>Solanum</taxon>
    </lineage>
</organism>
<comment type="caution">
    <text evidence="2">The sequence shown here is derived from an EMBL/GenBank/DDBJ whole genome shotgun (WGS) entry which is preliminary data.</text>
</comment>
<proteinExistence type="predicted"/>
<sequence length="134" mass="14959">MARTNEGRTNPSKKGSEGPHTTFFETENDHSLQSRQAKIRAKSRPDSARVPPVSTPVDSVPAPTPPVAPVPPIDPPPRLLNRLKADRLQTILEEKLLSIKGLEGRYSAVRHNLHFHWFEQFPRPLNSFMGPGVL</sequence>
<keyword evidence="3" id="KW-1185">Reference proteome</keyword>
<dbReference type="EMBL" id="JACXVP010000009">
    <property type="protein sequence ID" value="KAG5586329.1"/>
    <property type="molecule type" value="Genomic_DNA"/>
</dbReference>
<feature type="compositionally biased region" description="Low complexity" evidence="1">
    <location>
        <begin position="50"/>
        <end position="61"/>
    </location>
</feature>
<protein>
    <submittedName>
        <fullName evidence="2">Uncharacterized protein</fullName>
    </submittedName>
</protein>